<evidence type="ECO:0000256" key="3">
    <source>
        <dbReference type="ARBA" id="ARBA00022618"/>
    </source>
</evidence>
<protein>
    <recommendedName>
        <fullName evidence="9">Tyrosine recombinase XerC</fullName>
    </recommendedName>
</protein>
<dbReference type="GO" id="GO:0005737">
    <property type="term" value="C:cytoplasm"/>
    <property type="evidence" value="ECO:0007669"/>
    <property type="project" value="UniProtKB-SubCell"/>
</dbReference>
<evidence type="ECO:0000256" key="2">
    <source>
        <dbReference type="ARBA" id="ARBA00022490"/>
    </source>
</evidence>
<feature type="region of interest" description="Disordered" evidence="10">
    <location>
        <begin position="1"/>
        <end position="41"/>
    </location>
</feature>
<proteinExistence type="inferred from homology"/>
<dbReference type="InterPro" id="IPR004107">
    <property type="entry name" value="Integrase_SAM-like_N"/>
</dbReference>
<feature type="domain" description="Core-binding (CB)" evidence="12">
    <location>
        <begin position="42"/>
        <end position="128"/>
    </location>
</feature>
<evidence type="ECO:0000256" key="1">
    <source>
        <dbReference type="ARBA" id="ARBA00004496"/>
    </source>
</evidence>
<organism evidence="13 14">
    <name type="scientific">Propioniciclava coleopterorum</name>
    <dbReference type="NCBI Taxonomy" id="2714937"/>
    <lineage>
        <taxon>Bacteria</taxon>
        <taxon>Bacillati</taxon>
        <taxon>Actinomycetota</taxon>
        <taxon>Actinomycetes</taxon>
        <taxon>Propionibacteriales</taxon>
        <taxon>Propionibacteriaceae</taxon>
        <taxon>Propioniciclava</taxon>
    </lineage>
</organism>
<name>A0A6G7Y8D9_9ACTN</name>
<dbReference type="InterPro" id="IPR002104">
    <property type="entry name" value="Integrase_catalytic"/>
</dbReference>
<gene>
    <name evidence="9" type="primary">xerC</name>
    <name evidence="13" type="ORF">G7070_13440</name>
</gene>
<keyword evidence="14" id="KW-1185">Reference proteome</keyword>
<dbReference type="PANTHER" id="PTHR30349">
    <property type="entry name" value="PHAGE INTEGRASE-RELATED"/>
    <property type="match status" value="1"/>
</dbReference>
<feature type="active site" evidence="9">
    <location>
        <position position="198"/>
    </location>
</feature>
<keyword evidence="2 9" id="KW-0963">Cytoplasm</keyword>
<evidence type="ECO:0000313" key="13">
    <source>
        <dbReference type="EMBL" id="QIK73082.1"/>
    </source>
</evidence>
<dbReference type="KEGG" id="prv:G7070_13440"/>
<dbReference type="Gene3D" id="1.10.443.10">
    <property type="entry name" value="Intergrase catalytic core"/>
    <property type="match status" value="1"/>
</dbReference>
<feature type="active site" evidence="9">
    <location>
        <position position="291"/>
    </location>
</feature>
<dbReference type="InterPro" id="IPR013762">
    <property type="entry name" value="Integrase-like_cat_sf"/>
</dbReference>
<evidence type="ECO:0000256" key="9">
    <source>
        <dbReference type="HAMAP-Rule" id="MF_01808"/>
    </source>
</evidence>
<dbReference type="InterPro" id="IPR011010">
    <property type="entry name" value="DNA_brk_join_enz"/>
</dbReference>
<dbReference type="GO" id="GO:0051301">
    <property type="term" value="P:cell division"/>
    <property type="evidence" value="ECO:0007669"/>
    <property type="project" value="UniProtKB-KW"/>
</dbReference>
<evidence type="ECO:0000313" key="14">
    <source>
        <dbReference type="Proteomes" id="UP000501058"/>
    </source>
</evidence>
<dbReference type="GO" id="GO:0009037">
    <property type="term" value="F:tyrosine-based site-specific recombinase activity"/>
    <property type="evidence" value="ECO:0007669"/>
    <property type="project" value="UniProtKB-UniRule"/>
</dbReference>
<sequence>MDPARRSPHPGDAPRPGAAGAGSVASGSGDRGVTARGDEPGTGLLRDLTAWSEHLHWERNLSAHTRRAYGGDLDDLAGWLARHGVGAWGEVDHRLLRAWLADLHRRGAERTTMARRATAARMFFRWAAARGLIAANPASALEAPRAARTLPPTLDRGVADGLFAHLEAAVAEAEDPAADALARRDLAMIEVLYSAGLRVAELCSLTPAGIDWDRGLLHVVGKGNKERSTPLGRPAEKALRAWIAARPRVAKPDTTEVFVGARGAAIDPRVVRRVVHAALEAVPDAPDLGPHGLRHAMATHLLEGGADLRSVQEILGHSSLATTQIYTHVTNERLRDAFRQAHPRA</sequence>
<feature type="active site" description="O-(3'-phospho-DNA)-tyrosine intermediate" evidence="9">
    <location>
        <position position="326"/>
    </location>
</feature>
<evidence type="ECO:0000256" key="10">
    <source>
        <dbReference type="SAM" id="MobiDB-lite"/>
    </source>
</evidence>
<dbReference type="InterPro" id="IPR050090">
    <property type="entry name" value="Tyrosine_recombinase_XerCD"/>
</dbReference>
<keyword evidence="7 9" id="KW-0233">DNA recombination</keyword>
<dbReference type="RefSeq" id="WP_166234153.1">
    <property type="nucleotide sequence ID" value="NZ_CP049865.1"/>
</dbReference>
<dbReference type="InterPro" id="IPR044068">
    <property type="entry name" value="CB"/>
</dbReference>
<dbReference type="Pfam" id="PF00589">
    <property type="entry name" value="Phage_integrase"/>
    <property type="match status" value="1"/>
</dbReference>
<dbReference type="HAMAP" id="MF_01808">
    <property type="entry name" value="Recomb_XerC_XerD"/>
    <property type="match status" value="1"/>
</dbReference>
<dbReference type="PROSITE" id="PS51900">
    <property type="entry name" value="CB"/>
    <property type="match status" value="1"/>
</dbReference>
<keyword evidence="3 9" id="KW-0132">Cell division</keyword>
<dbReference type="EMBL" id="CP049865">
    <property type="protein sequence ID" value="QIK73082.1"/>
    <property type="molecule type" value="Genomic_DNA"/>
</dbReference>
<feature type="active site" evidence="9">
    <location>
        <position position="222"/>
    </location>
</feature>
<keyword evidence="4 9" id="KW-0159">Chromosome partition</keyword>
<evidence type="ECO:0000256" key="8">
    <source>
        <dbReference type="ARBA" id="ARBA00023306"/>
    </source>
</evidence>
<dbReference type="GO" id="GO:0006313">
    <property type="term" value="P:DNA transposition"/>
    <property type="evidence" value="ECO:0007669"/>
    <property type="project" value="UniProtKB-UniRule"/>
</dbReference>
<keyword evidence="5 9" id="KW-0229">DNA integration</keyword>
<evidence type="ECO:0000256" key="6">
    <source>
        <dbReference type="ARBA" id="ARBA00023125"/>
    </source>
</evidence>
<accession>A0A6G7Y8D9</accession>
<dbReference type="SUPFAM" id="SSF56349">
    <property type="entry name" value="DNA breaking-rejoining enzymes"/>
    <property type="match status" value="1"/>
</dbReference>
<feature type="active site" evidence="9">
    <location>
        <position position="294"/>
    </location>
</feature>
<comment type="similarity">
    <text evidence="9">Belongs to the 'phage' integrase family. XerC subfamily.</text>
</comment>
<feature type="active site" evidence="9">
    <location>
        <position position="317"/>
    </location>
</feature>
<dbReference type="PROSITE" id="PS51898">
    <property type="entry name" value="TYR_RECOMBINASE"/>
    <property type="match status" value="1"/>
</dbReference>
<evidence type="ECO:0000256" key="4">
    <source>
        <dbReference type="ARBA" id="ARBA00022829"/>
    </source>
</evidence>
<evidence type="ECO:0000256" key="7">
    <source>
        <dbReference type="ARBA" id="ARBA00023172"/>
    </source>
</evidence>
<feature type="domain" description="Tyr recombinase" evidence="11">
    <location>
        <begin position="149"/>
        <end position="339"/>
    </location>
</feature>
<dbReference type="InterPro" id="IPR023009">
    <property type="entry name" value="Tyrosine_recombinase_XerC/XerD"/>
</dbReference>
<evidence type="ECO:0000256" key="5">
    <source>
        <dbReference type="ARBA" id="ARBA00022908"/>
    </source>
</evidence>
<evidence type="ECO:0000259" key="11">
    <source>
        <dbReference type="PROSITE" id="PS51898"/>
    </source>
</evidence>
<reference evidence="13 14" key="1">
    <citation type="submission" date="2020-03" db="EMBL/GenBank/DDBJ databases">
        <title>Propioniciclava sp. nov., isolated from Hydrophilus acuminatus.</title>
        <authorList>
            <person name="Hyun D.-W."/>
            <person name="Bae J.-W."/>
        </authorList>
    </citation>
    <scope>NUCLEOTIDE SEQUENCE [LARGE SCALE GENOMIC DNA]</scope>
    <source>
        <strain evidence="13 14">HDW11</strain>
    </source>
</reference>
<evidence type="ECO:0000259" key="12">
    <source>
        <dbReference type="PROSITE" id="PS51900"/>
    </source>
</evidence>
<dbReference type="Proteomes" id="UP000501058">
    <property type="component" value="Chromosome"/>
</dbReference>
<dbReference type="Pfam" id="PF02899">
    <property type="entry name" value="Phage_int_SAM_1"/>
    <property type="match status" value="1"/>
</dbReference>
<dbReference type="GO" id="GO:0003677">
    <property type="term" value="F:DNA binding"/>
    <property type="evidence" value="ECO:0007669"/>
    <property type="project" value="UniProtKB-UniRule"/>
</dbReference>
<dbReference type="AlphaFoldDB" id="A0A6G7Y8D9"/>
<feature type="compositionally biased region" description="Low complexity" evidence="10">
    <location>
        <begin position="14"/>
        <end position="32"/>
    </location>
</feature>
<keyword evidence="6 9" id="KW-0238">DNA-binding</keyword>
<dbReference type="Gene3D" id="1.10.150.130">
    <property type="match status" value="1"/>
</dbReference>
<dbReference type="CDD" id="cd00798">
    <property type="entry name" value="INT_XerDC_C"/>
    <property type="match status" value="1"/>
</dbReference>
<dbReference type="PANTHER" id="PTHR30349:SF77">
    <property type="entry name" value="TYROSINE RECOMBINASE XERC"/>
    <property type="match status" value="1"/>
</dbReference>
<comment type="function">
    <text evidence="9">Site-specific tyrosine recombinase, which acts by catalyzing the cutting and rejoining of the recombining DNA molecules. The XerC-XerD complex is essential to convert dimers of the bacterial chromosome into monomers to permit their segregation at cell division. It also contributes to the segregational stability of plasmids.</text>
</comment>
<dbReference type="InterPro" id="IPR010998">
    <property type="entry name" value="Integrase_recombinase_N"/>
</dbReference>
<dbReference type="GO" id="GO:0007059">
    <property type="term" value="P:chromosome segregation"/>
    <property type="evidence" value="ECO:0007669"/>
    <property type="project" value="UniProtKB-UniRule"/>
</dbReference>
<comment type="subcellular location">
    <subcellularLocation>
        <location evidence="1 9">Cytoplasm</location>
    </subcellularLocation>
</comment>
<keyword evidence="8 9" id="KW-0131">Cell cycle</keyword>
<comment type="subunit">
    <text evidence="9">Forms a cyclic heterotetrameric complex composed of two molecules of XerC and two molecules of XerD.</text>
</comment>